<evidence type="ECO:0000256" key="3">
    <source>
        <dbReference type="ARBA" id="ARBA00023163"/>
    </source>
</evidence>
<feature type="domain" description="HTH lacI-type" evidence="4">
    <location>
        <begin position="3"/>
        <end position="57"/>
    </location>
</feature>
<name>A0A7W7MPY8_9ACTN</name>
<dbReference type="InterPro" id="IPR010982">
    <property type="entry name" value="Lambda_DNA-bd_dom_sf"/>
</dbReference>
<reference evidence="5 6" key="1">
    <citation type="submission" date="2020-08" db="EMBL/GenBank/DDBJ databases">
        <title>Sequencing the genomes of 1000 actinobacteria strains.</title>
        <authorList>
            <person name="Klenk H.-P."/>
        </authorList>
    </citation>
    <scope>NUCLEOTIDE SEQUENCE [LARGE SCALE GENOMIC DNA]</scope>
    <source>
        <strain evidence="5 6">DSM 43149</strain>
    </source>
</reference>
<proteinExistence type="predicted"/>
<comment type="caution">
    <text evidence="5">The sequence shown here is derived from an EMBL/GenBank/DDBJ whole genome shotgun (WGS) entry which is preliminary data.</text>
</comment>
<dbReference type="InterPro" id="IPR000843">
    <property type="entry name" value="HTH_LacI"/>
</dbReference>
<evidence type="ECO:0000256" key="1">
    <source>
        <dbReference type="ARBA" id="ARBA00023015"/>
    </source>
</evidence>
<dbReference type="Proteomes" id="UP000578112">
    <property type="component" value="Unassembled WGS sequence"/>
</dbReference>
<dbReference type="RefSeq" id="WP_184993872.1">
    <property type="nucleotide sequence ID" value="NZ_BOMK01000009.1"/>
</dbReference>
<evidence type="ECO:0000256" key="2">
    <source>
        <dbReference type="ARBA" id="ARBA00023125"/>
    </source>
</evidence>
<dbReference type="GO" id="GO:0003700">
    <property type="term" value="F:DNA-binding transcription factor activity"/>
    <property type="evidence" value="ECO:0007669"/>
    <property type="project" value="TreeGrafter"/>
</dbReference>
<dbReference type="InterPro" id="IPR046335">
    <property type="entry name" value="LacI/GalR-like_sensor"/>
</dbReference>
<dbReference type="InterPro" id="IPR028082">
    <property type="entry name" value="Peripla_BP_I"/>
</dbReference>
<dbReference type="CDD" id="cd01392">
    <property type="entry name" value="HTH_LacI"/>
    <property type="match status" value="1"/>
</dbReference>
<evidence type="ECO:0000259" key="4">
    <source>
        <dbReference type="PROSITE" id="PS50932"/>
    </source>
</evidence>
<dbReference type="CDD" id="cd06267">
    <property type="entry name" value="PBP1_LacI_sugar_binding-like"/>
    <property type="match status" value="1"/>
</dbReference>
<sequence>MAVTIKDVARVAGVSPSTVCRALSTPNLVRDETCDRVRRAAADLGYSPNRAARGLITGRTANIGLIVPDLGNPFFPGVVKGIQARAREADYAVFLADTDEDPAAETQLVRTLAKQVDGLVLCSPRMSEQELRGFAAETPLVMLNRRVGRLPAITFANVDGMRQAVTHLTALGHRRIAYVAGPRTSWSNRERARGLRAAAASAGAALVEVGPVLPQFDGGVAAADPVLAAGVTAVIAYNDVIALGLLSRLHARGIAVPAEISVIGFDDIPMAAMVHPSLTTVGLPMESCGRAGVDLLLGLLQDPARYGTTRRELGTHLMVRGSTGAPPNA</sequence>
<dbReference type="Gene3D" id="3.40.50.2300">
    <property type="match status" value="2"/>
</dbReference>
<dbReference type="AlphaFoldDB" id="A0A7W7MPY8"/>
<dbReference type="Pfam" id="PF00356">
    <property type="entry name" value="LacI"/>
    <property type="match status" value="1"/>
</dbReference>
<keyword evidence="6" id="KW-1185">Reference proteome</keyword>
<keyword evidence="2 5" id="KW-0238">DNA-binding</keyword>
<dbReference type="SUPFAM" id="SSF47413">
    <property type="entry name" value="lambda repressor-like DNA-binding domains"/>
    <property type="match status" value="1"/>
</dbReference>
<dbReference type="PANTHER" id="PTHR30146:SF138">
    <property type="entry name" value="TRANSCRIPTIONAL REGULATORY PROTEIN"/>
    <property type="match status" value="1"/>
</dbReference>
<dbReference type="SUPFAM" id="SSF53822">
    <property type="entry name" value="Periplasmic binding protein-like I"/>
    <property type="match status" value="1"/>
</dbReference>
<dbReference type="Gene3D" id="1.10.260.40">
    <property type="entry name" value="lambda repressor-like DNA-binding domains"/>
    <property type="match status" value="1"/>
</dbReference>
<dbReference type="PROSITE" id="PS00356">
    <property type="entry name" value="HTH_LACI_1"/>
    <property type="match status" value="1"/>
</dbReference>
<evidence type="ECO:0000313" key="6">
    <source>
        <dbReference type="Proteomes" id="UP000578112"/>
    </source>
</evidence>
<dbReference type="GO" id="GO:0000976">
    <property type="term" value="F:transcription cis-regulatory region binding"/>
    <property type="evidence" value="ECO:0007669"/>
    <property type="project" value="TreeGrafter"/>
</dbReference>
<keyword evidence="3" id="KW-0804">Transcription</keyword>
<dbReference type="PANTHER" id="PTHR30146">
    <property type="entry name" value="LACI-RELATED TRANSCRIPTIONAL REPRESSOR"/>
    <property type="match status" value="1"/>
</dbReference>
<gene>
    <name evidence="5" type="ORF">BJ971_003192</name>
</gene>
<dbReference type="SMART" id="SM00354">
    <property type="entry name" value="HTH_LACI"/>
    <property type="match status" value="1"/>
</dbReference>
<dbReference type="PROSITE" id="PS50932">
    <property type="entry name" value="HTH_LACI_2"/>
    <property type="match status" value="1"/>
</dbReference>
<organism evidence="5 6">
    <name type="scientific">Actinoplanes digitatis</name>
    <dbReference type="NCBI Taxonomy" id="1868"/>
    <lineage>
        <taxon>Bacteria</taxon>
        <taxon>Bacillati</taxon>
        <taxon>Actinomycetota</taxon>
        <taxon>Actinomycetes</taxon>
        <taxon>Micromonosporales</taxon>
        <taxon>Micromonosporaceae</taxon>
        <taxon>Actinoplanes</taxon>
    </lineage>
</organism>
<protein>
    <submittedName>
        <fullName evidence="5">DNA-binding LacI/PurR family transcriptional regulator</fullName>
    </submittedName>
</protein>
<keyword evidence="1" id="KW-0805">Transcription regulation</keyword>
<dbReference type="Pfam" id="PF13377">
    <property type="entry name" value="Peripla_BP_3"/>
    <property type="match status" value="1"/>
</dbReference>
<evidence type="ECO:0000313" key="5">
    <source>
        <dbReference type="EMBL" id="MBB4762636.1"/>
    </source>
</evidence>
<accession>A0A7W7MPY8</accession>
<dbReference type="EMBL" id="JACHNH010000001">
    <property type="protein sequence ID" value="MBB4762636.1"/>
    <property type="molecule type" value="Genomic_DNA"/>
</dbReference>